<evidence type="ECO:0000313" key="2">
    <source>
        <dbReference type="EMBL" id="GAV57075.1"/>
    </source>
</evidence>
<evidence type="ECO:0000259" key="1">
    <source>
        <dbReference type="Pfam" id="PF22936"/>
    </source>
</evidence>
<evidence type="ECO:0000313" key="3">
    <source>
        <dbReference type="Proteomes" id="UP000187406"/>
    </source>
</evidence>
<name>A0A1Q3AN73_CEPFO</name>
<comment type="caution">
    <text evidence="2">The sequence shown here is derived from an EMBL/GenBank/DDBJ whole genome shotgun (WGS) entry which is preliminary data.</text>
</comment>
<feature type="domain" description="Retrovirus-related Pol polyprotein from transposon TNT 1-94-like beta-barrel" evidence="1">
    <location>
        <begin position="45"/>
        <end position="123"/>
    </location>
</feature>
<organism evidence="2 3">
    <name type="scientific">Cephalotus follicularis</name>
    <name type="common">Albany pitcher plant</name>
    <dbReference type="NCBI Taxonomy" id="3775"/>
    <lineage>
        <taxon>Eukaryota</taxon>
        <taxon>Viridiplantae</taxon>
        <taxon>Streptophyta</taxon>
        <taxon>Embryophyta</taxon>
        <taxon>Tracheophyta</taxon>
        <taxon>Spermatophyta</taxon>
        <taxon>Magnoliopsida</taxon>
        <taxon>eudicotyledons</taxon>
        <taxon>Gunneridae</taxon>
        <taxon>Pentapetalae</taxon>
        <taxon>rosids</taxon>
        <taxon>fabids</taxon>
        <taxon>Oxalidales</taxon>
        <taxon>Cephalotaceae</taxon>
        <taxon>Cephalotus</taxon>
    </lineage>
</organism>
<dbReference type="OrthoDB" id="1743439at2759"/>
<keyword evidence="3" id="KW-1185">Reference proteome</keyword>
<dbReference type="EMBL" id="BDDD01000016">
    <property type="protein sequence ID" value="GAV57075.1"/>
    <property type="molecule type" value="Genomic_DNA"/>
</dbReference>
<protein>
    <recommendedName>
        <fullName evidence="1">Retrovirus-related Pol polyprotein from transposon TNT 1-94-like beta-barrel domain-containing protein</fullName>
    </recommendedName>
</protein>
<dbReference type="InterPro" id="IPR054722">
    <property type="entry name" value="PolX-like_BBD"/>
</dbReference>
<sequence>GKIGHWKKDCRVTGASVSSNVPHGASTSGMFMIELNLILNSSSSWVLDTRCGINLCNSLQGLRKVRELGAGDLELRLGDGSRIIAQAVGIYDVILCNGYILTLDPCYFVMNIVRNIISVSHLCGLGLELKF</sequence>
<dbReference type="Pfam" id="PF22936">
    <property type="entry name" value="Pol_BBD"/>
    <property type="match status" value="1"/>
</dbReference>
<dbReference type="AlphaFoldDB" id="A0A1Q3AN73"/>
<proteinExistence type="predicted"/>
<gene>
    <name evidence="2" type="ORF">CFOL_v3_00613</name>
</gene>
<dbReference type="InParanoid" id="A0A1Q3AN73"/>
<accession>A0A1Q3AN73</accession>
<feature type="non-terminal residue" evidence="2">
    <location>
        <position position="1"/>
    </location>
</feature>
<dbReference type="Proteomes" id="UP000187406">
    <property type="component" value="Unassembled WGS sequence"/>
</dbReference>
<reference evidence="3" key="1">
    <citation type="submission" date="2016-04" db="EMBL/GenBank/DDBJ databases">
        <title>Cephalotus genome sequencing.</title>
        <authorList>
            <person name="Fukushima K."/>
            <person name="Hasebe M."/>
            <person name="Fang X."/>
        </authorList>
    </citation>
    <scope>NUCLEOTIDE SEQUENCE [LARGE SCALE GENOMIC DNA]</scope>
    <source>
        <strain evidence="3">cv. St1</strain>
    </source>
</reference>